<dbReference type="AlphaFoldDB" id="A0AAD5NSH8"/>
<keyword evidence="2" id="KW-1185">Reference proteome</keyword>
<reference evidence="1" key="2">
    <citation type="submission" date="2023-02" db="EMBL/GenBank/DDBJ databases">
        <authorList>
            <person name="Swenson N.G."/>
            <person name="Wegrzyn J.L."/>
            <person name="Mcevoy S.L."/>
        </authorList>
    </citation>
    <scope>NUCLEOTIDE SEQUENCE</scope>
    <source>
        <strain evidence="1">91603</strain>
        <tissue evidence="1">Leaf</tissue>
    </source>
</reference>
<reference evidence="1" key="1">
    <citation type="journal article" date="2022" name="Plant J.">
        <title>Strategies of tolerance reflected in two North American maple genomes.</title>
        <authorList>
            <person name="McEvoy S.L."/>
            <person name="Sezen U.U."/>
            <person name="Trouern-Trend A."/>
            <person name="McMahon S.M."/>
            <person name="Schaberg P.G."/>
            <person name="Yang J."/>
            <person name="Wegrzyn J.L."/>
            <person name="Swenson N.G."/>
        </authorList>
    </citation>
    <scope>NUCLEOTIDE SEQUENCE</scope>
    <source>
        <strain evidence="1">91603</strain>
    </source>
</reference>
<organism evidence="1 2">
    <name type="scientific">Acer negundo</name>
    <name type="common">Box elder</name>
    <dbReference type="NCBI Taxonomy" id="4023"/>
    <lineage>
        <taxon>Eukaryota</taxon>
        <taxon>Viridiplantae</taxon>
        <taxon>Streptophyta</taxon>
        <taxon>Embryophyta</taxon>
        <taxon>Tracheophyta</taxon>
        <taxon>Spermatophyta</taxon>
        <taxon>Magnoliopsida</taxon>
        <taxon>eudicotyledons</taxon>
        <taxon>Gunneridae</taxon>
        <taxon>Pentapetalae</taxon>
        <taxon>rosids</taxon>
        <taxon>malvids</taxon>
        <taxon>Sapindales</taxon>
        <taxon>Sapindaceae</taxon>
        <taxon>Hippocastanoideae</taxon>
        <taxon>Acereae</taxon>
        <taxon>Acer</taxon>
    </lineage>
</organism>
<dbReference type="EMBL" id="JAJSOW010000102">
    <property type="protein sequence ID" value="KAI9177823.1"/>
    <property type="molecule type" value="Genomic_DNA"/>
</dbReference>
<evidence type="ECO:0000313" key="2">
    <source>
        <dbReference type="Proteomes" id="UP001064489"/>
    </source>
</evidence>
<comment type="caution">
    <text evidence="1">The sequence shown here is derived from an EMBL/GenBank/DDBJ whole genome shotgun (WGS) entry which is preliminary data.</text>
</comment>
<sequence length="92" mass="10368">MASNLTDEEVVDHRSTTIASLRSHDKRLAGRATRRPMRWQLVGIGSMVSAKKLIGMVRKRQRQAATGRVDRISLSRASLHDLHSFSNQTQDN</sequence>
<protein>
    <submittedName>
        <fullName evidence="1">Uncharacterized protein</fullName>
    </submittedName>
</protein>
<dbReference type="Proteomes" id="UP001064489">
    <property type="component" value="Chromosome 5"/>
</dbReference>
<proteinExistence type="predicted"/>
<gene>
    <name evidence="1" type="ORF">LWI28_019732</name>
</gene>
<name>A0AAD5NSH8_ACENE</name>
<evidence type="ECO:0000313" key="1">
    <source>
        <dbReference type="EMBL" id="KAI9177823.1"/>
    </source>
</evidence>
<accession>A0AAD5NSH8</accession>